<feature type="domain" description="FAD-binding PCMH-type" evidence="9">
    <location>
        <begin position="62"/>
        <end position="239"/>
    </location>
</feature>
<evidence type="ECO:0000256" key="6">
    <source>
        <dbReference type="ARBA" id="ARBA00023002"/>
    </source>
</evidence>
<evidence type="ECO:0000256" key="4">
    <source>
        <dbReference type="ARBA" id="ARBA00022827"/>
    </source>
</evidence>
<sequence length="490" mass="52219">MNHPADVPAAAAQPSSTSPLPSHATAALPAELARALQDSFGDRFSVSAGVREHHGRDESPFAPAPPDAVVFAHTTEEVATVARLCNQYRVPLIPYGAGSSLEGHLLAVSGGISLDLSQMNHVVAVNAEDLTVTVQPGVTRKQLNQEIKDTGLFFPIDPGADASLGGMCATRASGTNAVRYGTMRENVLALTVVTADGRVIRTGTHARKSSAGYDLTRLFIGSEGTLGIITEVTVRLYPQPEAISAAVCAFPSMGSAVNAVIETIQLGVPIARVEFVDALAIRAINRHDNLSLPETPHLFFEFHGSESGVREQAEIVQETAAGHGGQGFEWATRPEDRSRLWNARHTAYFAMLQLKPGCKSVTTDVCVPISRLADCVTETERDLMASALPCPIVGHVGDGNFHVAILVDPDKPEEMAEAETINRRIVERALSMGGTCTGEHGVGLHKMAFLIDEHGEDALDLMRGIKRAFDPNNILNPGKIFAATRPAQPT</sequence>
<feature type="region of interest" description="Disordered" evidence="8">
    <location>
        <begin position="1"/>
        <end position="25"/>
    </location>
</feature>
<dbReference type="Proteomes" id="UP000721236">
    <property type="component" value="Unassembled WGS sequence"/>
</dbReference>
<evidence type="ECO:0000256" key="1">
    <source>
        <dbReference type="ARBA" id="ARBA00001974"/>
    </source>
</evidence>
<evidence type="ECO:0000256" key="2">
    <source>
        <dbReference type="ARBA" id="ARBA00008000"/>
    </source>
</evidence>
<dbReference type="Gene3D" id="3.30.70.2740">
    <property type="match status" value="1"/>
</dbReference>
<dbReference type="Gene3D" id="1.10.45.10">
    <property type="entry name" value="Vanillyl-alcohol Oxidase, Chain A, domain 4"/>
    <property type="match status" value="1"/>
</dbReference>
<dbReference type="InterPro" id="IPR016171">
    <property type="entry name" value="Vanillyl_alc_oxidase_C-sub2"/>
</dbReference>
<dbReference type="SUPFAM" id="SSF56176">
    <property type="entry name" value="FAD-binding/transporter-associated domain-like"/>
    <property type="match status" value="1"/>
</dbReference>
<keyword evidence="6 10" id="KW-0560">Oxidoreductase</keyword>
<dbReference type="PANTHER" id="PTHR11748">
    <property type="entry name" value="D-LACTATE DEHYDROGENASE"/>
    <property type="match status" value="1"/>
</dbReference>
<evidence type="ECO:0000256" key="3">
    <source>
        <dbReference type="ARBA" id="ARBA00022630"/>
    </source>
</evidence>
<dbReference type="InterPro" id="IPR016169">
    <property type="entry name" value="FAD-bd_PCMH_sub2"/>
</dbReference>
<evidence type="ECO:0000256" key="8">
    <source>
        <dbReference type="SAM" id="MobiDB-lite"/>
    </source>
</evidence>
<dbReference type="InterPro" id="IPR016166">
    <property type="entry name" value="FAD-bd_PCMH"/>
</dbReference>
<evidence type="ECO:0000313" key="11">
    <source>
        <dbReference type="Proteomes" id="UP000721236"/>
    </source>
</evidence>
<comment type="cofactor">
    <cofactor evidence="1">
        <name>FAD</name>
        <dbReference type="ChEBI" id="CHEBI:57692"/>
    </cofactor>
</comment>
<name>A0ABM8XAP3_9BURK</name>
<feature type="compositionally biased region" description="Low complexity" evidence="8">
    <location>
        <begin position="8"/>
        <end position="25"/>
    </location>
</feature>
<keyword evidence="3" id="KW-0285">Flavoprotein</keyword>
<evidence type="ECO:0000256" key="5">
    <source>
        <dbReference type="ARBA" id="ARBA00022946"/>
    </source>
</evidence>
<dbReference type="InterPro" id="IPR036318">
    <property type="entry name" value="FAD-bd_PCMH-like_sf"/>
</dbReference>
<evidence type="ECO:0000313" key="10">
    <source>
        <dbReference type="EMBL" id="CAG9177104.1"/>
    </source>
</evidence>
<protein>
    <recommendedName>
        <fullName evidence="7">D-lactate dehydrogenase (cytochrome)</fullName>
        <ecNumber evidence="7">1.1.2.4</ecNumber>
    </recommendedName>
</protein>
<dbReference type="RefSeq" id="WP_224042720.1">
    <property type="nucleotide sequence ID" value="NZ_CAJZAH010000003.1"/>
</dbReference>
<comment type="similarity">
    <text evidence="2">Belongs to the FAD-binding oxidoreductase/transferase type 4 family.</text>
</comment>
<accession>A0ABM8XAP3</accession>
<dbReference type="Pfam" id="PF02913">
    <property type="entry name" value="FAD-oxidase_C"/>
    <property type="match status" value="1"/>
</dbReference>
<dbReference type="SUPFAM" id="SSF55103">
    <property type="entry name" value="FAD-linked oxidases, C-terminal domain"/>
    <property type="match status" value="1"/>
</dbReference>
<dbReference type="EMBL" id="CAJZAH010000003">
    <property type="protein sequence ID" value="CAG9177104.1"/>
    <property type="molecule type" value="Genomic_DNA"/>
</dbReference>
<evidence type="ECO:0000259" key="9">
    <source>
        <dbReference type="PROSITE" id="PS51387"/>
    </source>
</evidence>
<comment type="caution">
    <text evidence="10">The sequence shown here is derived from an EMBL/GenBank/DDBJ whole genome shotgun (WGS) entry which is preliminary data.</text>
</comment>
<dbReference type="EC" id="1.1.2.4" evidence="7"/>
<dbReference type="PROSITE" id="PS51387">
    <property type="entry name" value="FAD_PCMH"/>
    <property type="match status" value="1"/>
</dbReference>
<organism evidence="10 11">
    <name type="scientific">Cupriavidus respiraculi</name>
    <dbReference type="NCBI Taxonomy" id="195930"/>
    <lineage>
        <taxon>Bacteria</taxon>
        <taxon>Pseudomonadati</taxon>
        <taxon>Pseudomonadota</taxon>
        <taxon>Betaproteobacteria</taxon>
        <taxon>Burkholderiales</taxon>
        <taxon>Burkholderiaceae</taxon>
        <taxon>Cupriavidus</taxon>
    </lineage>
</organism>
<keyword evidence="11" id="KW-1185">Reference proteome</keyword>
<evidence type="ECO:0000256" key="7">
    <source>
        <dbReference type="ARBA" id="ARBA00038897"/>
    </source>
</evidence>
<dbReference type="InterPro" id="IPR006094">
    <property type="entry name" value="Oxid_FAD_bind_N"/>
</dbReference>
<dbReference type="Gene3D" id="3.30.465.10">
    <property type="match status" value="1"/>
</dbReference>
<proteinExistence type="inferred from homology"/>
<keyword evidence="4" id="KW-0274">FAD</keyword>
<dbReference type="InterPro" id="IPR016164">
    <property type="entry name" value="FAD-linked_Oxase-like_C"/>
</dbReference>
<dbReference type="InterPro" id="IPR004113">
    <property type="entry name" value="FAD-bd_oxidored_4_C"/>
</dbReference>
<dbReference type="GO" id="GO:0016491">
    <property type="term" value="F:oxidoreductase activity"/>
    <property type="evidence" value="ECO:0007669"/>
    <property type="project" value="UniProtKB-KW"/>
</dbReference>
<reference evidence="10 11" key="1">
    <citation type="submission" date="2021-08" db="EMBL/GenBank/DDBJ databases">
        <authorList>
            <person name="Peeters C."/>
        </authorList>
    </citation>
    <scope>NUCLEOTIDE SEQUENCE [LARGE SCALE GENOMIC DNA]</scope>
    <source>
        <strain evidence="10 11">LMG 21510</strain>
    </source>
</reference>
<dbReference type="PANTHER" id="PTHR11748:SF111">
    <property type="entry name" value="D-LACTATE DEHYDROGENASE, MITOCHONDRIAL-RELATED"/>
    <property type="match status" value="1"/>
</dbReference>
<dbReference type="Pfam" id="PF01565">
    <property type="entry name" value="FAD_binding_4"/>
    <property type="match status" value="1"/>
</dbReference>
<keyword evidence="5" id="KW-0809">Transit peptide</keyword>
<gene>
    <name evidence="10" type="ORF">LMG21510_03210</name>
</gene>